<evidence type="ECO:0000259" key="23">
    <source>
        <dbReference type="Pfam" id="PF02875"/>
    </source>
</evidence>
<feature type="domain" description="Mur ligase C-terminal" evidence="23">
    <location>
        <begin position="304"/>
        <end position="421"/>
    </location>
</feature>
<name>A0A1Q6F733_9BACT</name>
<comment type="catalytic activity">
    <reaction evidence="18">
        <text>(6S)-5,6,7,8-tetrahydrofolyl-(gamma-L-Glu)(n) + L-glutamate + ATP = (6S)-5,6,7,8-tetrahydrofolyl-(gamma-L-Glu)(n+1) + ADP + phosphate + H(+)</text>
        <dbReference type="Rhea" id="RHEA:10580"/>
        <dbReference type="Rhea" id="RHEA-COMP:14738"/>
        <dbReference type="Rhea" id="RHEA-COMP:14740"/>
        <dbReference type="ChEBI" id="CHEBI:15378"/>
        <dbReference type="ChEBI" id="CHEBI:29985"/>
        <dbReference type="ChEBI" id="CHEBI:30616"/>
        <dbReference type="ChEBI" id="CHEBI:43474"/>
        <dbReference type="ChEBI" id="CHEBI:141005"/>
        <dbReference type="ChEBI" id="CHEBI:456216"/>
        <dbReference type="EC" id="6.3.2.17"/>
    </reaction>
</comment>
<sequence>MNYNQTLEFLFSSLVSYQEKGPEAYKPGLERITAFCKHLGNPQRNYFTIHVAGTNGKGSVSHMLASVLQQAGYRTGLYTSPHLRDFRERILVDGEMIPKQKVVNFVDKHYDCMKELGLSFFEMSTALAFDYFDQSDVEVAVIETGLGGRLDATNLIIPIVSVITNIGLDHMALLGDTLPKIAAEKAGIIKKSIPVVIGEKSDEYNHVFDQAATAMMSKIVYAENDFACINHSTEGDFQKFSIQRHRDNKVFNLELDLTGNYQVHNILTAIAVIDLLHQETPLTISLRALTEGMRTVASGTALQGRWQKLGDKPLTICDTGHNAHGIRYVAEQLAATPHRDLYCVLGFVNDKDLSSVLPLFPKEARYIFTQPGNERALPAGKLAEKAAAYGLRGEVADTVSGALARAREMASEEDMIFIGGSNFVVAEVLE</sequence>
<dbReference type="GeneID" id="73802701"/>
<evidence type="ECO:0000256" key="10">
    <source>
        <dbReference type="ARBA" id="ARBA00022723"/>
    </source>
</evidence>
<evidence type="ECO:0000259" key="24">
    <source>
        <dbReference type="Pfam" id="PF08245"/>
    </source>
</evidence>
<dbReference type="InterPro" id="IPR036615">
    <property type="entry name" value="Mur_ligase_C_dom_sf"/>
</dbReference>
<comment type="pathway">
    <text evidence="3">Cofactor biosynthesis; tetrahydrofolate biosynthesis; 7,8-dihydrofolate from 2-amino-4-hydroxy-6-hydroxymethyl-7,8-dihydropteridine diphosphate and 4-aminobenzoate: step 2/2.</text>
</comment>
<comment type="catalytic activity">
    <reaction evidence="19">
        <text>10-formyltetrahydrofolyl-(gamma-L-Glu)(n) + L-glutamate + ATP = 10-formyltetrahydrofolyl-(gamma-L-Glu)(n+1) + ADP + phosphate + H(+)</text>
        <dbReference type="Rhea" id="RHEA:51904"/>
        <dbReference type="Rhea" id="RHEA-COMP:13088"/>
        <dbReference type="Rhea" id="RHEA-COMP:14300"/>
        <dbReference type="ChEBI" id="CHEBI:15378"/>
        <dbReference type="ChEBI" id="CHEBI:29985"/>
        <dbReference type="ChEBI" id="CHEBI:30616"/>
        <dbReference type="ChEBI" id="CHEBI:43474"/>
        <dbReference type="ChEBI" id="CHEBI:134413"/>
        <dbReference type="ChEBI" id="CHEBI:456216"/>
        <dbReference type="EC" id="6.3.2.17"/>
    </reaction>
</comment>
<dbReference type="Pfam" id="PF08245">
    <property type="entry name" value="Mur_ligase_M"/>
    <property type="match status" value="1"/>
</dbReference>
<dbReference type="InterPro" id="IPR004101">
    <property type="entry name" value="Mur_ligase_C"/>
</dbReference>
<dbReference type="InterPro" id="IPR036565">
    <property type="entry name" value="Mur-like_cat_sf"/>
</dbReference>
<reference evidence="25 26" key="1">
    <citation type="journal article" date="2016" name="Nat. Biotechnol.">
        <title>Measurement of bacterial replication rates in microbial communities.</title>
        <authorList>
            <person name="Brown C.T."/>
            <person name="Olm M.R."/>
            <person name="Thomas B.C."/>
            <person name="Banfield J.F."/>
        </authorList>
    </citation>
    <scope>NUCLEOTIDE SEQUENCE [LARGE SCALE GENOMIC DNA]</scope>
    <source>
        <strain evidence="25">CAG:67_53_122</strain>
    </source>
</reference>
<evidence type="ECO:0000256" key="22">
    <source>
        <dbReference type="PIRNR" id="PIRNR001563"/>
    </source>
</evidence>
<dbReference type="FunFam" id="3.40.1190.10:FF:000011">
    <property type="entry name" value="Folylpolyglutamate synthase/dihydrofolate synthase"/>
    <property type="match status" value="1"/>
</dbReference>
<evidence type="ECO:0000256" key="7">
    <source>
        <dbReference type="ARBA" id="ARBA00013025"/>
    </source>
</evidence>
<comment type="pathway">
    <text evidence="4">Cofactor biosynthesis; tetrahydrofolylpolyglutamate biosynthesis.</text>
</comment>
<evidence type="ECO:0000256" key="9">
    <source>
        <dbReference type="ARBA" id="ARBA00022598"/>
    </source>
</evidence>
<protein>
    <recommendedName>
        <fullName evidence="8">Dihydrofolate synthase/folylpolyglutamate synthase</fullName>
        <ecNumber evidence="6">6.3.2.12</ecNumber>
        <ecNumber evidence="7">6.3.2.17</ecNumber>
    </recommendedName>
    <alternativeName>
        <fullName evidence="17">Folylpoly-gamma-glutamate synthetase-dihydrofolate synthetase</fullName>
    </alternativeName>
    <alternativeName>
        <fullName evidence="15">Folylpolyglutamate synthetase</fullName>
    </alternativeName>
    <alternativeName>
        <fullName evidence="16">Tetrahydrofolylpolyglutamate synthase</fullName>
    </alternativeName>
</protein>
<organism evidence="25 26">
    <name type="scientific">Alistipes putredinis</name>
    <dbReference type="NCBI Taxonomy" id="28117"/>
    <lineage>
        <taxon>Bacteria</taxon>
        <taxon>Pseudomonadati</taxon>
        <taxon>Bacteroidota</taxon>
        <taxon>Bacteroidia</taxon>
        <taxon>Bacteroidales</taxon>
        <taxon>Rikenellaceae</taxon>
        <taxon>Alistipes</taxon>
    </lineage>
</organism>
<feature type="domain" description="Mur ligase central" evidence="24">
    <location>
        <begin position="51"/>
        <end position="272"/>
    </location>
</feature>
<comment type="caution">
    <text evidence="25">The sequence shown here is derived from an EMBL/GenBank/DDBJ whole genome shotgun (WGS) entry which is preliminary data.</text>
</comment>
<dbReference type="SUPFAM" id="SSF53244">
    <property type="entry name" value="MurD-like peptide ligases, peptide-binding domain"/>
    <property type="match status" value="1"/>
</dbReference>
<gene>
    <name evidence="25" type="ORF">BHV66_04870</name>
</gene>
<comment type="similarity">
    <text evidence="5 22">Belongs to the folylpolyglutamate synthase family.</text>
</comment>
<proteinExistence type="inferred from homology"/>
<dbReference type="PANTHER" id="PTHR11136">
    <property type="entry name" value="FOLYLPOLYGLUTAMATE SYNTHASE-RELATED"/>
    <property type="match status" value="1"/>
</dbReference>
<evidence type="ECO:0000256" key="11">
    <source>
        <dbReference type="ARBA" id="ARBA00022741"/>
    </source>
</evidence>
<dbReference type="PROSITE" id="PS01011">
    <property type="entry name" value="FOLYLPOLYGLU_SYNT_1"/>
    <property type="match status" value="1"/>
</dbReference>
<comment type="catalytic activity">
    <reaction evidence="20">
        <text>(6R)-5,10-methylenetetrahydrofolyl-(gamma-L-Glu)(n) + L-glutamate + ATP = (6R)-5,10-methylenetetrahydrofolyl-(gamma-L-Glu)(n+1) + ADP + phosphate + H(+)</text>
        <dbReference type="Rhea" id="RHEA:51912"/>
        <dbReference type="Rhea" id="RHEA-COMP:13257"/>
        <dbReference type="Rhea" id="RHEA-COMP:13258"/>
        <dbReference type="ChEBI" id="CHEBI:15378"/>
        <dbReference type="ChEBI" id="CHEBI:29985"/>
        <dbReference type="ChEBI" id="CHEBI:30616"/>
        <dbReference type="ChEBI" id="CHEBI:43474"/>
        <dbReference type="ChEBI" id="CHEBI:136572"/>
        <dbReference type="ChEBI" id="CHEBI:456216"/>
        <dbReference type="EC" id="6.3.2.17"/>
    </reaction>
</comment>
<dbReference type="GO" id="GO:0008841">
    <property type="term" value="F:dihydrofolate synthase activity"/>
    <property type="evidence" value="ECO:0007669"/>
    <property type="project" value="UniProtKB-EC"/>
</dbReference>
<evidence type="ECO:0000256" key="2">
    <source>
        <dbReference type="ARBA" id="ARBA00002714"/>
    </source>
</evidence>
<keyword evidence="11 22" id="KW-0547">Nucleotide-binding</keyword>
<dbReference type="AlphaFoldDB" id="A0A1Q6F733"/>
<dbReference type="GO" id="GO:0005737">
    <property type="term" value="C:cytoplasm"/>
    <property type="evidence" value="ECO:0007669"/>
    <property type="project" value="TreeGrafter"/>
</dbReference>
<evidence type="ECO:0000256" key="17">
    <source>
        <dbReference type="ARBA" id="ARBA00032510"/>
    </source>
</evidence>
<evidence type="ECO:0000256" key="8">
    <source>
        <dbReference type="ARBA" id="ARBA00019357"/>
    </source>
</evidence>
<comment type="cofactor">
    <cofactor evidence="1">
        <name>Mg(2+)</name>
        <dbReference type="ChEBI" id="CHEBI:18420"/>
    </cofactor>
</comment>
<accession>A0A1Q6F733</accession>
<evidence type="ECO:0000256" key="13">
    <source>
        <dbReference type="ARBA" id="ARBA00022842"/>
    </source>
</evidence>
<dbReference type="EMBL" id="MNQH01000025">
    <property type="protein sequence ID" value="OKY94681.1"/>
    <property type="molecule type" value="Genomic_DNA"/>
</dbReference>
<evidence type="ECO:0000256" key="18">
    <source>
        <dbReference type="ARBA" id="ARBA00047493"/>
    </source>
</evidence>
<evidence type="ECO:0000256" key="14">
    <source>
        <dbReference type="ARBA" id="ARBA00022909"/>
    </source>
</evidence>
<keyword evidence="10" id="KW-0479">Metal-binding</keyword>
<evidence type="ECO:0000256" key="15">
    <source>
        <dbReference type="ARBA" id="ARBA00030048"/>
    </source>
</evidence>
<evidence type="ECO:0000313" key="26">
    <source>
        <dbReference type="Proteomes" id="UP000187417"/>
    </source>
</evidence>
<dbReference type="PANTHER" id="PTHR11136:SF0">
    <property type="entry name" value="DIHYDROFOLATE SYNTHETASE-RELATED"/>
    <property type="match status" value="1"/>
</dbReference>
<dbReference type="InterPro" id="IPR013221">
    <property type="entry name" value="Mur_ligase_cen"/>
</dbReference>
<comment type="function">
    <text evidence="2">Functions in two distinct reactions of the de novo folate biosynthetic pathway. Catalyzes the addition of a glutamate residue to dihydropteroate (7,8-dihydropteroate or H2Pte) to form dihydrofolate (7,8-dihydrofolate monoglutamate or H2Pte-Glu). Also catalyzes successive additions of L-glutamate to tetrahydrofolate or 10-formyltetrahydrofolate or 5,10-methylenetetrahydrofolate, leading to folylpolyglutamate derivatives.</text>
</comment>
<dbReference type="RefSeq" id="WP_004328277.1">
    <property type="nucleotide sequence ID" value="NZ_BAAFKT010000014.1"/>
</dbReference>
<dbReference type="GO" id="GO:0005524">
    <property type="term" value="F:ATP binding"/>
    <property type="evidence" value="ECO:0007669"/>
    <property type="project" value="UniProtKB-KW"/>
</dbReference>
<dbReference type="SUPFAM" id="SSF53623">
    <property type="entry name" value="MurD-like peptide ligases, catalytic domain"/>
    <property type="match status" value="1"/>
</dbReference>
<dbReference type="GO" id="GO:0046872">
    <property type="term" value="F:metal ion binding"/>
    <property type="evidence" value="ECO:0007669"/>
    <property type="project" value="UniProtKB-KW"/>
</dbReference>
<evidence type="ECO:0000256" key="12">
    <source>
        <dbReference type="ARBA" id="ARBA00022840"/>
    </source>
</evidence>
<dbReference type="GO" id="GO:0046656">
    <property type="term" value="P:folic acid biosynthetic process"/>
    <property type="evidence" value="ECO:0007669"/>
    <property type="project" value="UniProtKB-KW"/>
</dbReference>
<evidence type="ECO:0000256" key="19">
    <source>
        <dbReference type="ARBA" id="ARBA00047808"/>
    </source>
</evidence>
<evidence type="ECO:0000256" key="21">
    <source>
        <dbReference type="ARBA" id="ARBA00049161"/>
    </source>
</evidence>
<dbReference type="InterPro" id="IPR001645">
    <property type="entry name" value="Folylpolyglutamate_synth"/>
</dbReference>
<keyword evidence="9 22" id="KW-0436">Ligase</keyword>
<dbReference type="Proteomes" id="UP000187417">
    <property type="component" value="Unassembled WGS sequence"/>
</dbReference>
<dbReference type="PIRSF" id="PIRSF001563">
    <property type="entry name" value="Folylpolyglu_synth"/>
    <property type="match status" value="1"/>
</dbReference>
<evidence type="ECO:0000256" key="4">
    <source>
        <dbReference type="ARBA" id="ARBA00005150"/>
    </source>
</evidence>
<dbReference type="GO" id="GO:0004326">
    <property type="term" value="F:tetrahydrofolylpolyglutamate synthase activity"/>
    <property type="evidence" value="ECO:0007669"/>
    <property type="project" value="UniProtKB-EC"/>
</dbReference>
<evidence type="ECO:0000256" key="6">
    <source>
        <dbReference type="ARBA" id="ARBA00013023"/>
    </source>
</evidence>
<keyword evidence="12 22" id="KW-0067">ATP-binding</keyword>
<evidence type="ECO:0000313" key="25">
    <source>
        <dbReference type="EMBL" id="OKY94681.1"/>
    </source>
</evidence>
<dbReference type="NCBIfam" id="TIGR01499">
    <property type="entry name" value="folC"/>
    <property type="match status" value="1"/>
</dbReference>
<dbReference type="EC" id="6.3.2.17" evidence="7"/>
<comment type="catalytic activity">
    <reaction evidence="21">
        <text>7,8-dihydropteroate + L-glutamate + ATP = 7,8-dihydrofolate + ADP + phosphate + H(+)</text>
        <dbReference type="Rhea" id="RHEA:23584"/>
        <dbReference type="ChEBI" id="CHEBI:15378"/>
        <dbReference type="ChEBI" id="CHEBI:17839"/>
        <dbReference type="ChEBI" id="CHEBI:29985"/>
        <dbReference type="ChEBI" id="CHEBI:30616"/>
        <dbReference type="ChEBI" id="CHEBI:43474"/>
        <dbReference type="ChEBI" id="CHEBI:57451"/>
        <dbReference type="ChEBI" id="CHEBI:456216"/>
        <dbReference type="EC" id="6.3.2.12"/>
    </reaction>
</comment>
<dbReference type="InterPro" id="IPR018109">
    <property type="entry name" value="Folylpolyglutamate_synth_CS"/>
</dbReference>
<evidence type="ECO:0000256" key="1">
    <source>
        <dbReference type="ARBA" id="ARBA00001946"/>
    </source>
</evidence>
<dbReference type="EC" id="6.3.2.12" evidence="6"/>
<dbReference type="STRING" id="28117.BHV66_04870"/>
<dbReference type="PROSITE" id="PS01012">
    <property type="entry name" value="FOLYLPOLYGLU_SYNT_2"/>
    <property type="match status" value="1"/>
</dbReference>
<evidence type="ECO:0000256" key="16">
    <source>
        <dbReference type="ARBA" id="ARBA00030592"/>
    </source>
</evidence>
<evidence type="ECO:0000256" key="20">
    <source>
        <dbReference type="ARBA" id="ARBA00049035"/>
    </source>
</evidence>
<evidence type="ECO:0000256" key="3">
    <source>
        <dbReference type="ARBA" id="ARBA00004799"/>
    </source>
</evidence>
<dbReference type="Gene3D" id="3.40.1190.10">
    <property type="entry name" value="Mur-like, catalytic domain"/>
    <property type="match status" value="1"/>
</dbReference>
<evidence type="ECO:0000256" key="5">
    <source>
        <dbReference type="ARBA" id="ARBA00008276"/>
    </source>
</evidence>
<dbReference type="Pfam" id="PF02875">
    <property type="entry name" value="Mur_ligase_C"/>
    <property type="match status" value="1"/>
</dbReference>
<keyword evidence="14" id="KW-0289">Folate biosynthesis</keyword>
<dbReference type="Gene3D" id="3.90.190.20">
    <property type="entry name" value="Mur ligase, C-terminal domain"/>
    <property type="match status" value="1"/>
</dbReference>
<keyword evidence="13" id="KW-0460">Magnesium</keyword>